<dbReference type="Pfam" id="PF00535">
    <property type="entry name" value="Glycos_transf_2"/>
    <property type="match status" value="1"/>
</dbReference>
<keyword evidence="2" id="KW-0328">Glycosyltransferase</keyword>
<evidence type="ECO:0000256" key="2">
    <source>
        <dbReference type="ARBA" id="ARBA00022676"/>
    </source>
</evidence>
<evidence type="ECO:0000256" key="3">
    <source>
        <dbReference type="ARBA" id="ARBA00022679"/>
    </source>
</evidence>
<accession>A0A1G1W469</accession>
<dbReference type="AlphaFoldDB" id="A0A1G1W469"/>
<dbReference type="SUPFAM" id="SSF53448">
    <property type="entry name" value="Nucleotide-diphospho-sugar transferases"/>
    <property type="match status" value="1"/>
</dbReference>
<dbReference type="InterPro" id="IPR029044">
    <property type="entry name" value="Nucleotide-diphossugar_trans"/>
</dbReference>
<dbReference type="CDD" id="cd06423">
    <property type="entry name" value="CESA_like"/>
    <property type="match status" value="1"/>
</dbReference>
<evidence type="ECO:0000313" key="6">
    <source>
        <dbReference type="Proteomes" id="UP000176723"/>
    </source>
</evidence>
<dbReference type="InterPro" id="IPR001173">
    <property type="entry name" value="Glyco_trans_2-like"/>
</dbReference>
<evidence type="ECO:0000259" key="4">
    <source>
        <dbReference type="Pfam" id="PF00535"/>
    </source>
</evidence>
<sequence length="308" mass="35431">MKTRNKKVSVSIGIPAYNEEANIKYLLMSLVAQKVTNFTLDTILVISDGSTDSTVREAKKIRDTRLTVIKSNQRRGLASRQNEIVKKMNCDFLILLDADILPKDNLFISKLVQSHLENSKADIVAAQVLPLESDTFFGRMIDWHKHWKRDLYEQINGGDCVFLCHGAARGFSRKAYKQIRWPKIWAEDAYSYLEAKKRSLRFSYCKEAVVYYRSPQTFQDHVMQSIRFITSEKALAPYFPAKQLQHAYKIPSHLFFTSMIKGFFHQPIFALTYTIIYGYCQLVVRAGKANNDLSIWEASSSTKTLSVK</sequence>
<dbReference type="EMBL" id="MHCL01000003">
    <property type="protein sequence ID" value="OGY22455.1"/>
    <property type="molecule type" value="Genomic_DNA"/>
</dbReference>
<name>A0A1G1W469_9BACT</name>
<feature type="domain" description="Glycosyltransferase 2-like" evidence="4">
    <location>
        <begin position="11"/>
        <end position="179"/>
    </location>
</feature>
<dbReference type="PANTHER" id="PTHR43630">
    <property type="entry name" value="POLY-BETA-1,6-N-ACETYL-D-GLUCOSAMINE SYNTHASE"/>
    <property type="match status" value="1"/>
</dbReference>
<proteinExistence type="inferred from homology"/>
<reference evidence="5 6" key="1">
    <citation type="journal article" date="2016" name="Nat. Commun.">
        <title>Thousands of microbial genomes shed light on interconnected biogeochemical processes in an aquifer system.</title>
        <authorList>
            <person name="Anantharaman K."/>
            <person name="Brown C.T."/>
            <person name="Hug L.A."/>
            <person name="Sharon I."/>
            <person name="Castelle C.J."/>
            <person name="Probst A.J."/>
            <person name="Thomas B.C."/>
            <person name="Singh A."/>
            <person name="Wilkins M.J."/>
            <person name="Karaoz U."/>
            <person name="Brodie E.L."/>
            <person name="Williams K.H."/>
            <person name="Hubbard S.S."/>
            <person name="Banfield J.F."/>
        </authorList>
    </citation>
    <scope>NUCLEOTIDE SEQUENCE [LARGE SCALE GENOMIC DNA]</scope>
</reference>
<gene>
    <name evidence="5" type="ORF">A3A65_04860</name>
</gene>
<comment type="caution">
    <text evidence="5">The sequence shown here is derived from an EMBL/GenBank/DDBJ whole genome shotgun (WGS) entry which is preliminary data.</text>
</comment>
<protein>
    <recommendedName>
        <fullName evidence="4">Glycosyltransferase 2-like domain-containing protein</fullName>
    </recommendedName>
</protein>
<dbReference type="Proteomes" id="UP000176723">
    <property type="component" value="Unassembled WGS sequence"/>
</dbReference>
<evidence type="ECO:0000256" key="1">
    <source>
        <dbReference type="ARBA" id="ARBA00006739"/>
    </source>
</evidence>
<keyword evidence="3" id="KW-0808">Transferase</keyword>
<dbReference type="PANTHER" id="PTHR43630:SF1">
    <property type="entry name" value="POLY-BETA-1,6-N-ACETYL-D-GLUCOSAMINE SYNTHASE"/>
    <property type="match status" value="1"/>
</dbReference>
<organism evidence="5 6">
    <name type="scientific">Candidatus Chisholmbacteria bacterium RIFCSPLOWO2_01_FULL_49_14</name>
    <dbReference type="NCBI Taxonomy" id="1797593"/>
    <lineage>
        <taxon>Bacteria</taxon>
        <taxon>Candidatus Chisholmiibacteriota</taxon>
    </lineage>
</organism>
<dbReference type="Gene3D" id="3.90.550.10">
    <property type="entry name" value="Spore Coat Polysaccharide Biosynthesis Protein SpsA, Chain A"/>
    <property type="match status" value="1"/>
</dbReference>
<comment type="similarity">
    <text evidence="1">Belongs to the glycosyltransferase 2 family.</text>
</comment>
<dbReference type="STRING" id="1797593.A3A65_04860"/>
<evidence type="ECO:0000313" key="5">
    <source>
        <dbReference type="EMBL" id="OGY22455.1"/>
    </source>
</evidence>
<dbReference type="GO" id="GO:0016757">
    <property type="term" value="F:glycosyltransferase activity"/>
    <property type="evidence" value="ECO:0007669"/>
    <property type="project" value="UniProtKB-KW"/>
</dbReference>